<evidence type="ECO:0000259" key="13">
    <source>
        <dbReference type="PROSITE" id="PS51198"/>
    </source>
</evidence>
<keyword evidence="4 10" id="KW-0347">Helicase</keyword>
<dbReference type="PROSITE" id="PS50967">
    <property type="entry name" value="HRDC"/>
    <property type="match status" value="1"/>
</dbReference>
<dbReference type="InterPro" id="IPR027417">
    <property type="entry name" value="P-loop_NTPase"/>
</dbReference>
<dbReference type="SMART" id="SM00341">
    <property type="entry name" value="HRDC"/>
    <property type="match status" value="1"/>
</dbReference>
<gene>
    <name evidence="14" type="ORF">CE91St16_09970</name>
</gene>
<evidence type="ECO:0000256" key="5">
    <source>
        <dbReference type="ARBA" id="ARBA00022840"/>
    </source>
</evidence>
<evidence type="ECO:0000256" key="1">
    <source>
        <dbReference type="ARBA" id="ARBA00009922"/>
    </source>
</evidence>
<protein>
    <recommendedName>
        <fullName evidence="8">DNA 3'-5' helicase</fullName>
        <ecNumber evidence="8">5.6.2.4</ecNumber>
    </recommendedName>
</protein>
<dbReference type="GO" id="GO:0016787">
    <property type="term" value="F:hydrolase activity"/>
    <property type="evidence" value="ECO:0007669"/>
    <property type="project" value="UniProtKB-UniRule"/>
</dbReference>
<feature type="region of interest" description="Disordered" evidence="11">
    <location>
        <begin position="1"/>
        <end position="24"/>
    </location>
</feature>
<evidence type="ECO:0000313" key="14">
    <source>
        <dbReference type="EMBL" id="GKI18089.1"/>
    </source>
</evidence>
<proteinExistence type="inferred from homology"/>
<comment type="catalytic activity">
    <reaction evidence="9">
        <text>ATP + H2O = ADP + phosphate + H(+)</text>
        <dbReference type="Rhea" id="RHEA:13065"/>
        <dbReference type="ChEBI" id="CHEBI:15377"/>
        <dbReference type="ChEBI" id="CHEBI:15378"/>
        <dbReference type="ChEBI" id="CHEBI:30616"/>
        <dbReference type="ChEBI" id="CHEBI:43474"/>
        <dbReference type="ChEBI" id="CHEBI:456216"/>
        <dbReference type="EC" id="5.6.2.4"/>
    </reaction>
</comment>
<dbReference type="GO" id="GO:0000725">
    <property type="term" value="P:recombinational repair"/>
    <property type="evidence" value="ECO:0007669"/>
    <property type="project" value="TreeGrafter"/>
</dbReference>
<dbReference type="Proteomes" id="UP001055105">
    <property type="component" value="Unassembled WGS sequence"/>
</dbReference>
<evidence type="ECO:0000256" key="10">
    <source>
        <dbReference type="PROSITE-ProRule" id="PRU00560"/>
    </source>
</evidence>
<name>A0AA37KR23_9BACT</name>
<dbReference type="InterPro" id="IPR002121">
    <property type="entry name" value="HRDC_dom"/>
</dbReference>
<dbReference type="Pfam" id="PF00580">
    <property type="entry name" value="UvrD-helicase"/>
    <property type="match status" value="1"/>
</dbReference>
<dbReference type="Gene3D" id="1.10.150.80">
    <property type="entry name" value="HRDC domain"/>
    <property type="match status" value="1"/>
</dbReference>
<dbReference type="InterPro" id="IPR014016">
    <property type="entry name" value="UvrD-like_ATP-bd"/>
</dbReference>
<dbReference type="SUPFAM" id="SSF47819">
    <property type="entry name" value="HRDC-like"/>
    <property type="match status" value="1"/>
</dbReference>
<keyword evidence="3 10" id="KW-0378">Hydrolase</keyword>
<dbReference type="Gene3D" id="1.10.10.160">
    <property type="match status" value="1"/>
</dbReference>
<comment type="catalytic activity">
    <reaction evidence="7">
        <text>Couples ATP hydrolysis with the unwinding of duplex DNA by translocating in the 3'-5' direction.</text>
        <dbReference type="EC" id="5.6.2.4"/>
    </reaction>
</comment>
<evidence type="ECO:0000256" key="11">
    <source>
        <dbReference type="SAM" id="MobiDB-lite"/>
    </source>
</evidence>
<evidence type="ECO:0000256" key="7">
    <source>
        <dbReference type="ARBA" id="ARBA00034617"/>
    </source>
</evidence>
<keyword evidence="6" id="KW-0413">Isomerase</keyword>
<dbReference type="PANTHER" id="PTHR11070:SF63">
    <property type="entry name" value="DNA HELICASE IV"/>
    <property type="match status" value="1"/>
</dbReference>
<dbReference type="GO" id="GO:0005524">
    <property type="term" value="F:ATP binding"/>
    <property type="evidence" value="ECO:0007669"/>
    <property type="project" value="UniProtKB-UniRule"/>
</dbReference>
<dbReference type="AlphaFoldDB" id="A0AA37KR23"/>
<dbReference type="EMBL" id="BQOL01000001">
    <property type="protein sequence ID" value="GKI18089.1"/>
    <property type="molecule type" value="Genomic_DNA"/>
</dbReference>
<feature type="compositionally biased region" description="Polar residues" evidence="11">
    <location>
        <begin position="962"/>
        <end position="972"/>
    </location>
</feature>
<keyword evidence="5 10" id="KW-0067">ATP-binding</keyword>
<dbReference type="RefSeq" id="WP_244076178.1">
    <property type="nucleotide sequence ID" value="NZ_AP025581.1"/>
</dbReference>
<dbReference type="SUPFAM" id="SSF52540">
    <property type="entry name" value="P-loop containing nucleoside triphosphate hydrolases"/>
    <property type="match status" value="1"/>
</dbReference>
<reference evidence="14" key="1">
    <citation type="submission" date="2022-01" db="EMBL/GenBank/DDBJ databases">
        <title>Novel bile acid biosynthetic pathways are enriched in the microbiome of centenarians.</title>
        <authorList>
            <person name="Sato Y."/>
            <person name="Atarashi K."/>
            <person name="Plichta R.D."/>
            <person name="Arai Y."/>
            <person name="Sasajima S."/>
            <person name="Kearney M.S."/>
            <person name="Suda W."/>
            <person name="Takeshita K."/>
            <person name="Sasaki T."/>
            <person name="Okamoto S."/>
            <person name="Skelly N.A."/>
            <person name="Okamura Y."/>
            <person name="Vlamakis H."/>
            <person name="Li Y."/>
            <person name="Tanoue T."/>
            <person name="Takei H."/>
            <person name="Nittono H."/>
            <person name="Narushima S."/>
            <person name="Irie J."/>
            <person name="Itoh H."/>
            <person name="Moriya K."/>
            <person name="Sugiura Y."/>
            <person name="Suematsu M."/>
            <person name="Moritoki N."/>
            <person name="Shibata S."/>
            <person name="Littman R.D."/>
            <person name="Fischbach A.M."/>
            <person name="Uwamino Y."/>
            <person name="Inoue T."/>
            <person name="Honda A."/>
            <person name="Hattori M."/>
            <person name="Murai T."/>
            <person name="Xavier J.R."/>
            <person name="Hirose N."/>
            <person name="Honda K."/>
        </authorList>
    </citation>
    <scope>NUCLEOTIDE SEQUENCE</scope>
    <source>
        <strain evidence="14">CE91-St16</strain>
    </source>
</reference>
<keyword evidence="2 10" id="KW-0547">Nucleotide-binding</keyword>
<dbReference type="InterPro" id="IPR013986">
    <property type="entry name" value="DExx_box_DNA_helicase_dom_sf"/>
</dbReference>
<feature type="compositionally biased region" description="Basic and acidic residues" evidence="11">
    <location>
        <begin position="951"/>
        <end position="960"/>
    </location>
</feature>
<dbReference type="InterPro" id="IPR000212">
    <property type="entry name" value="DNA_helicase_UvrD/REP"/>
</dbReference>
<dbReference type="InterPro" id="IPR044876">
    <property type="entry name" value="HRDC_dom_sf"/>
</dbReference>
<feature type="domain" description="UvrD-like helicase ATP-binding" evidence="13">
    <location>
        <begin position="140"/>
        <end position="622"/>
    </location>
</feature>
<feature type="domain" description="HRDC" evidence="12">
    <location>
        <begin position="1021"/>
        <end position="1097"/>
    </location>
</feature>
<dbReference type="GO" id="GO:0005829">
    <property type="term" value="C:cytosol"/>
    <property type="evidence" value="ECO:0007669"/>
    <property type="project" value="TreeGrafter"/>
</dbReference>
<sequence length="1097" mass="127077">MGKTNFQKNSEQSKNTDSTSQAEYPTEYTRTLSFNDAFRSLLSQDKFIARSDYKELIGSHQDLLQLYTQLSKSDCLDYYISKNNLDTSQISYFRQIQEEIGNLAKESPTIKAHNDNYISNHLHSEKSYLDDILKACDPAISLDREQREVVLSDEDYTLVIAGAGAGKTTTVAAKVRYLVEKRQIDPSKILVISFTNKAVEELRERINGNLRIDCPITTFHSIGYTILRQGESEQKKVVRDGYIYTVINTYLKSNVLRHPEIVDKLILFFGSYFTAPYEGEKLNEYFQFIAKADYSTLKSNLHEYIQQIVDRNTQKIQTLNNEILRSMEEVQIANFLYMNQIEYEYEPIYQYPILDANKSYTPDFRIKQGDKISYIEHFGITEDGRSNLYSQDILEKYKARIHDKFRLHGKHKTDLIHTFSVYNDGRPYLDHLQEQLEQRGYVLNKRSGEEVYRKLIDTEENKYITRLTWLICTFISNFKTHGYKTEQFSEFKAATKNVRTKLFLDICSICFYEYQKTLEEQHCIDFEDMINESAELICKKRVDPKQVDYKYIIVDEYQDISRQRYHLIKELSKLCDAKIVAVGDDWQSIYAFSGSVLSLFTRFCEEVGYGQELKITRTYRNAQEIINIAGTFVQKNSAQIKKELISPKSITNPVIIHTYAEGYDKNKDWQEGGKHYYLGVAVNKAIENILEFNSAESKSRVASILLIGRYGFDARNLCYSKDFNYDEKSGKVYSAKYGTKVKLQFLTAHSSKGLSADNVIVINAKDETYGFPSKVNDDPILNLVVSNDTSYNYAEERRLFYVALTRTKNRVFIVTPEKRPSNFIKELLNEPKSYPNVTLKGDLKTELTTTETIKNLCPICGYPMQLRWNKNYGLRLWICTNDQEVCGFMTNDKRGGELSIQKCDCCKDGYLIVKSGRDYFLGCTNYRADKSGCGRQLSLEHYRNWRRDDFGIEDPSKDKPAYSNSSDTTTETPKIPEMVPVKATKTSPAEKTKSQVHVVDYSTQMIEKDGFKVLTDAQGNLLTDMELLAKLRILRKELAQECQFAAYYVMPNDTLALLATDKPTTREEFIAIKGIGERRYERFGERFITEIKKHMEF</sequence>
<comment type="caution">
    <text evidence="14">The sequence shown here is derived from an EMBL/GenBank/DDBJ whole genome shotgun (WGS) entry which is preliminary data.</text>
</comment>
<evidence type="ECO:0000259" key="12">
    <source>
        <dbReference type="PROSITE" id="PS50967"/>
    </source>
</evidence>
<evidence type="ECO:0000256" key="2">
    <source>
        <dbReference type="ARBA" id="ARBA00022741"/>
    </source>
</evidence>
<evidence type="ECO:0000256" key="8">
    <source>
        <dbReference type="ARBA" id="ARBA00034808"/>
    </source>
</evidence>
<evidence type="ECO:0000256" key="3">
    <source>
        <dbReference type="ARBA" id="ARBA00022801"/>
    </source>
</evidence>
<dbReference type="InterPro" id="IPR014017">
    <property type="entry name" value="DNA_helicase_UvrD-like_C"/>
</dbReference>
<dbReference type="GO" id="GO:0003677">
    <property type="term" value="F:DNA binding"/>
    <property type="evidence" value="ECO:0007669"/>
    <property type="project" value="InterPro"/>
</dbReference>
<accession>A0AA37KR23</accession>
<evidence type="ECO:0000256" key="6">
    <source>
        <dbReference type="ARBA" id="ARBA00023235"/>
    </source>
</evidence>
<dbReference type="Gene3D" id="3.40.50.300">
    <property type="entry name" value="P-loop containing nucleotide triphosphate hydrolases"/>
    <property type="match status" value="3"/>
</dbReference>
<feature type="region of interest" description="Disordered" evidence="11">
    <location>
        <begin position="951"/>
        <end position="989"/>
    </location>
</feature>
<evidence type="ECO:0000256" key="4">
    <source>
        <dbReference type="ARBA" id="ARBA00022806"/>
    </source>
</evidence>
<dbReference type="InterPro" id="IPR010997">
    <property type="entry name" value="HRDC-like_sf"/>
</dbReference>
<comment type="similarity">
    <text evidence="1">Belongs to the helicase family. UvrD subfamily.</text>
</comment>
<evidence type="ECO:0000313" key="15">
    <source>
        <dbReference type="Proteomes" id="UP001055105"/>
    </source>
</evidence>
<dbReference type="PROSITE" id="PS51198">
    <property type="entry name" value="UVRD_HELICASE_ATP_BIND"/>
    <property type="match status" value="1"/>
</dbReference>
<organism evidence="14 15">
    <name type="scientific">Alistipes finegoldii</name>
    <dbReference type="NCBI Taxonomy" id="214856"/>
    <lineage>
        <taxon>Bacteria</taxon>
        <taxon>Pseudomonadati</taxon>
        <taxon>Bacteroidota</taxon>
        <taxon>Bacteroidia</taxon>
        <taxon>Bacteroidales</taxon>
        <taxon>Rikenellaceae</taxon>
        <taxon>Alistipes</taxon>
    </lineage>
</organism>
<dbReference type="PANTHER" id="PTHR11070">
    <property type="entry name" value="UVRD / RECB / PCRA DNA HELICASE FAMILY MEMBER"/>
    <property type="match status" value="1"/>
</dbReference>
<feature type="binding site" evidence="10">
    <location>
        <begin position="161"/>
        <end position="168"/>
    </location>
    <ligand>
        <name>ATP</name>
        <dbReference type="ChEBI" id="CHEBI:30616"/>
    </ligand>
</feature>
<dbReference type="Pfam" id="PF00570">
    <property type="entry name" value="HRDC"/>
    <property type="match status" value="1"/>
</dbReference>
<dbReference type="Pfam" id="PF13361">
    <property type="entry name" value="UvrD_C"/>
    <property type="match status" value="1"/>
</dbReference>
<dbReference type="EC" id="5.6.2.4" evidence="8"/>
<evidence type="ECO:0000256" key="9">
    <source>
        <dbReference type="ARBA" id="ARBA00048988"/>
    </source>
</evidence>
<dbReference type="GO" id="GO:0043138">
    <property type="term" value="F:3'-5' DNA helicase activity"/>
    <property type="evidence" value="ECO:0007669"/>
    <property type="project" value="UniProtKB-EC"/>
</dbReference>